<dbReference type="InterPro" id="IPR024129">
    <property type="entry name" value="Sphingomy_SMPD4"/>
</dbReference>
<dbReference type="GeneTree" id="ENSGT00940000166905"/>
<organism evidence="1">
    <name type="scientific">Pundamilia nyererei</name>
    <dbReference type="NCBI Taxonomy" id="303518"/>
    <lineage>
        <taxon>Eukaryota</taxon>
        <taxon>Metazoa</taxon>
        <taxon>Chordata</taxon>
        <taxon>Craniata</taxon>
        <taxon>Vertebrata</taxon>
        <taxon>Euteleostomi</taxon>
        <taxon>Actinopterygii</taxon>
        <taxon>Neopterygii</taxon>
        <taxon>Teleostei</taxon>
        <taxon>Neoteleostei</taxon>
        <taxon>Acanthomorphata</taxon>
        <taxon>Ovalentaria</taxon>
        <taxon>Cichlomorphae</taxon>
        <taxon>Cichliformes</taxon>
        <taxon>Cichlidae</taxon>
        <taxon>African cichlids</taxon>
        <taxon>Pseudocrenilabrinae</taxon>
        <taxon>Haplochromini</taxon>
        <taxon>Pundamilia</taxon>
    </lineage>
</organism>
<dbReference type="Ensembl" id="ENSPNYT00000026474.1">
    <property type="protein sequence ID" value="ENSPNYP00000025837.1"/>
    <property type="gene ID" value="ENSPNYG00000019497.1"/>
</dbReference>
<name>A0A3B4GRN8_9CICH</name>
<dbReference type="Pfam" id="PF14724">
    <property type="entry name" value="mit_SMPDase"/>
    <property type="match status" value="1"/>
</dbReference>
<dbReference type="STRING" id="303518.ENSPNYP00000025837"/>
<sequence>MANPTLQQPSFLLANLKADATTKPLLQRCQDLVKIIDEYPAKVSWMVSSLAGTCDCFIPGATSTTLLWTS</sequence>
<reference evidence="1" key="1">
    <citation type="submission" date="2023-09" db="UniProtKB">
        <authorList>
            <consortium name="Ensembl"/>
        </authorList>
    </citation>
    <scope>IDENTIFICATION</scope>
</reference>
<accession>A0A3B4GRN8</accession>
<dbReference type="AlphaFoldDB" id="A0A3B4GRN8"/>
<proteinExistence type="predicted"/>
<protein>
    <submittedName>
        <fullName evidence="1">Uncharacterized protein</fullName>
    </submittedName>
</protein>
<evidence type="ECO:0000313" key="1">
    <source>
        <dbReference type="Ensembl" id="ENSPNYP00000025837.1"/>
    </source>
</evidence>
<dbReference type="GO" id="GO:0050290">
    <property type="term" value="F:sphingomyelin phosphodiesterase D activity"/>
    <property type="evidence" value="ECO:0007669"/>
    <property type="project" value="InterPro"/>
</dbReference>